<dbReference type="SMART" id="SM00052">
    <property type="entry name" value="EAL"/>
    <property type="match status" value="1"/>
</dbReference>
<evidence type="ECO:0000313" key="2">
    <source>
        <dbReference type="EMBL" id="TRZ38206.1"/>
    </source>
</evidence>
<dbReference type="PROSITE" id="PS50883">
    <property type="entry name" value="EAL"/>
    <property type="match status" value="1"/>
</dbReference>
<name>A0A553SMK0_NIACI</name>
<dbReference type="PANTHER" id="PTHR33121">
    <property type="entry name" value="CYCLIC DI-GMP PHOSPHODIESTERASE PDEF"/>
    <property type="match status" value="1"/>
</dbReference>
<evidence type="ECO:0000313" key="3">
    <source>
        <dbReference type="Proteomes" id="UP000319837"/>
    </source>
</evidence>
<dbReference type="Gene3D" id="3.20.20.450">
    <property type="entry name" value="EAL domain"/>
    <property type="match status" value="1"/>
</dbReference>
<dbReference type="CDD" id="cd01948">
    <property type="entry name" value="EAL"/>
    <property type="match status" value="1"/>
</dbReference>
<accession>A0A553SMK0</accession>
<sequence length="350" mass="40007">MVCDVCVPRAKGYSVFFQDAPSMKLLLDYLKESCSDEYKLVDNTTVWLLEPVFFSFVDYAAVHLSDSDVKAVEADVFNPTKKKRNKKPIHQFAKERETAWIDELIEENRIITHYQPIVRMEENTPTIYGHEFLSRGLNKDGSIIPPFKLFEAARVRNRVFSLDRACRLQSVRNAGIVKDKLIFINFIPTAIYVPEHCLASTFALIKELGVVPSQVVFEVVETDEVQNIEHLKSILSYYRKHGFKYALDDVGTGYNHVDKLEQLEPDVVKLAIDFVNGVSKDKQKQVVAQNVLQRSHSIGALALAEGVEHIDDFYFLKNMGYDLFQGYMFAKPLAVPITDKELQNTMLQQS</sequence>
<dbReference type="SUPFAM" id="SSF141868">
    <property type="entry name" value="EAL domain-like"/>
    <property type="match status" value="1"/>
</dbReference>
<feature type="domain" description="EAL" evidence="1">
    <location>
        <begin position="94"/>
        <end position="346"/>
    </location>
</feature>
<evidence type="ECO:0000259" key="1">
    <source>
        <dbReference type="PROSITE" id="PS50883"/>
    </source>
</evidence>
<gene>
    <name evidence="2" type="ORF">CEQ21_22655</name>
</gene>
<organism evidence="2 3">
    <name type="scientific">Niallia circulans</name>
    <name type="common">Bacillus circulans</name>
    <dbReference type="NCBI Taxonomy" id="1397"/>
    <lineage>
        <taxon>Bacteria</taxon>
        <taxon>Bacillati</taxon>
        <taxon>Bacillota</taxon>
        <taxon>Bacilli</taxon>
        <taxon>Bacillales</taxon>
        <taxon>Bacillaceae</taxon>
        <taxon>Niallia</taxon>
    </lineage>
</organism>
<dbReference type="Proteomes" id="UP000319837">
    <property type="component" value="Unassembled WGS sequence"/>
</dbReference>
<dbReference type="Pfam" id="PF00563">
    <property type="entry name" value="EAL"/>
    <property type="match status" value="1"/>
</dbReference>
<dbReference type="PANTHER" id="PTHR33121:SF70">
    <property type="entry name" value="SIGNALING PROTEIN YKOW"/>
    <property type="match status" value="1"/>
</dbReference>
<dbReference type="EMBL" id="RIBP01000004">
    <property type="protein sequence ID" value="TRZ38206.1"/>
    <property type="molecule type" value="Genomic_DNA"/>
</dbReference>
<comment type="caution">
    <text evidence="2">The sequence shown here is derived from an EMBL/GenBank/DDBJ whole genome shotgun (WGS) entry which is preliminary data.</text>
</comment>
<reference evidence="3" key="1">
    <citation type="submission" date="2018-10" db="EMBL/GenBank/DDBJ databases">
        <title>FDA dAtabase for Regulatory Grade micrObial Sequences (FDA-ARGOS): Supporting development and validation of Infectious Disease Dx tests.</title>
        <authorList>
            <person name="Minogue T."/>
            <person name="Wolcott M."/>
            <person name="Wasieloski L."/>
            <person name="Aguilar W."/>
            <person name="Moore D."/>
            <person name="Tallon L."/>
            <person name="Sadzewicz L."/>
            <person name="Sengamalay N."/>
            <person name="Ott S."/>
            <person name="Godinez A."/>
            <person name="Nagaraj S."/>
            <person name="Vavikolanu K."/>
            <person name="Vyas G."/>
            <person name="Nadendla S."/>
            <person name="George J."/>
            <person name="Sichtig H."/>
        </authorList>
    </citation>
    <scope>NUCLEOTIDE SEQUENCE [LARGE SCALE GENOMIC DNA]</scope>
    <source>
        <strain evidence="3">FDAARGOS_343</strain>
    </source>
</reference>
<dbReference type="GO" id="GO:0071111">
    <property type="term" value="F:cyclic-guanylate-specific phosphodiesterase activity"/>
    <property type="evidence" value="ECO:0007669"/>
    <property type="project" value="InterPro"/>
</dbReference>
<dbReference type="InterPro" id="IPR001633">
    <property type="entry name" value="EAL_dom"/>
</dbReference>
<protein>
    <submittedName>
        <fullName evidence="2">EAL domain-containing protein</fullName>
    </submittedName>
</protein>
<proteinExistence type="predicted"/>
<dbReference type="AlphaFoldDB" id="A0A553SMK0"/>
<dbReference type="InterPro" id="IPR050706">
    <property type="entry name" value="Cyclic-di-GMP_PDE-like"/>
</dbReference>
<dbReference type="InterPro" id="IPR035919">
    <property type="entry name" value="EAL_sf"/>
</dbReference>